<reference evidence="9 10" key="1">
    <citation type="submission" date="2018-10" db="EMBL/GenBank/DDBJ databases">
        <title>Draft genome of Cortibacter populi DSM10536.</title>
        <authorList>
            <person name="Bernier A.-M."/>
            <person name="Bernard K."/>
        </authorList>
    </citation>
    <scope>NUCLEOTIDE SEQUENCE [LARGE SCALE GENOMIC DNA]</scope>
    <source>
        <strain evidence="9 10">DSM 105136</strain>
    </source>
</reference>
<dbReference type="OrthoDB" id="8963884at2"/>
<evidence type="ECO:0000256" key="7">
    <source>
        <dbReference type="ARBA" id="ARBA00023136"/>
    </source>
</evidence>
<dbReference type="Proteomes" id="UP000278006">
    <property type="component" value="Unassembled WGS sequence"/>
</dbReference>
<comment type="subcellular location">
    <subcellularLocation>
        <location evidence="1 8">Cell membrane</location>
        <topology evidence="1 8">Multi-pass membrane protein</topology>
    </subcellularLocation>
</comment>
<evidence type="ECO:0000256" key="8">
    <source>
        <dbReference type="RuleBase" id="RU363041"/>
    </source>
</evidence>
<evidence type="ECO:0000313" key="10">
    <source>
        <dbReference type="Proteomes" id="UP000278006"/>
    </source>
</evidence>
<dbReference type="InterPro" id="IPR052017">
    <property type="entry name" value="TSUP"/>
</dbReference>
<protein>
    <recommendedName>
        <fullName evidence="8">Probable membrane transporter protein</fullName>
    </recommendedName>
</protein>
<evidence type="ECO:0000256" key="5">
    <source>
        <dbReference type="ARBA" id="ARBA00022692"/>
    </source>
</evidence>
<feature type="transmembrane region" description="Helical" evidence="8">
    <location>
        <begin position="199"/>
        <end position="218"/>
    </location>
</feature>
<evidence type="ECO:0000256" key="3">
    <source>
        <dbReference type="ARBA" id="ARBA00022448"/>
    </source>
</evidence>
<organism evidence="9 10">
    <name type="scientific">Corticibacter populi</name>
    <dbReference type="NCBI Taxonomy" id="1550736"/>
    <lineage>
        <taxon>Bacteria</taxon>
        <taxon>Pseudomonadati</taxon>
        <taxon>Pseudomonadota</taxon>
        <taxon>Betaproteobacteria</taxon>
        <taxon>Burkholderiales</taxon>
        <taxon>Comamonadaceae</taxon>
        <taxon>Corticibacter</taxon>
    </lineage>
</organism>
<evidence type="ECO:0000313" key="9">
    <source>
        <dbReference type="EMBL" id="RMX05896.1"/>
    </source>
</evidence>
<dbReference type="RefSeq" id="WP_122229601.1">
    <property type="nucleotide sequence ID" value="NZ_RDQO01000003.1"/>
</dbReference>
<dbReference type="EMBL" id="RDQO01000003">
    <property type="protein sequence ID" value="RMX05896.1"/>
    <property type="molecule type" value="Genomic_DNA"/>
</dbReference>
<feature type="transmembrane region" description="Helical" evidence="8">
    <location>
        <begin position="172"/>
        <end position="193"/>
    </location>
</feature>
<evidence type="ECO:0000256" key="2">
    <source>
        <dbReference type="ARBA" id="ARBA00009142"/>
    </source>
</evidence>
<keyword evidence="7 8" id="KW-0472">Membrane</keyword>
<dbReference type="Pfam" id="PF01925">
    <property type="entry name" value="TauE"/>
    <property type="match status" value="1"/>
</dbReference>
<dbReference type="PANTHER" id="PTHR30269">
    <property type="entry name" value="TRANSMEMBRANE PROTEIN YFCA"/>
    <property type="match status" value="1"/>
</dbReference>
<gene>
    <name evidence="9" type="ORF">D8I35_12140</name>
</gene>
<keyword evidence="3" id="KW-0813">Transport</keyword>
<feature type="transmembrane region" description="Helical" evidence="8">
    <location>
        <begin position="137"/>
        <end position="160"/>
    </location>
</feature>
<accession>A0A3M6QS88</accession>
<dbReference type="InterPro" id="IPR002781">
    <property type="entry name" value="TM_pro_TauE-like"/>
</dbReference>
<evidence type="ECO:0000256" key="1">
    <source>
        <dbReference type="ARBA" id="ARBA00004651"/>
    </source>
</evidence>
<keyword evidence="6 8" id="KW-1133">Transmembrane helix</keyword>
<feature type="transmembrane region" description="Helical" evidence="8">
    <location>
        <begin position="20"/>
        <end position="42"/>
    </location>
</feature>
<comment type="caution">
    <text evidence="9">The sequence shown here is derived from an EMBL/GenBank/DDBJ whole genome shotgun (WGS) entry which is preliminary data.</text>
</comment>
<feature type="transmembrane region" description="Helical" evidence="8">
    <location>
        <begin position="230"/>
        <end position="249"/>
    </location>
</feature>
<feature type="transmembrane region" description="Helical" evidence="8">
    <location>
        <begin position="111"/>
        <end position="131"/>
    </location>
</feature>
<keyword evidence="4 8" id="KW-1003">Cell membrane</keyword>
<comment type="similarity">
    <text evidence="2 8">Belongs to the 4-toluene sulfonate uptake permease (TSUP) (TC 2.A.102) family.</text>
</comment>
<name>A0A3M6QS88_9BURK</name>
<evidence type="ECO:0000256" key="6">
    <source>
        <dbReference type="ARBA" id="ARBA00022989"/>
    </source>
</evidence>
<feature type="transmembrane region" description="Helical" evidence="8">
    <location>
        <begin position="54"/>
        <end position="72"/>
    </location>
</feature>
<dbReference type="GO" id="GO:0005886">
    <property type="term" value="C:plasma membrane"/>
    <property type="evidence" value="ECO:0007669"/>
    <property type="project" value="UniProtKB-SubCell"/>
</dbReference>
<feature type="transmembrane region" description="Helical" evidence="8">
    <location>
        <begin position="84"/>
        <end position="104"/>
    </location>
</feature>
<keyword evidence="10" id="KW-1185">Reference proteome</keyword>
<sequence>MWALLQSWLPGSLGTWSYLGMGLVIAIASCLQGIGGIGFAMFTAPIAGLFFPELVPGPLLVLGCLLSTLSAWREFASVDWKAVGIGTAGRIAGTLLAALLMVLLSPNALSVAFALMILAAVAMSLGGWKIVQDATSLGAAGVMSGIMGTVTSAGAAPFAILMQNQAPARVRATMGCIFSFGAAFSVLILVGIGRFDLHGLALAGLLLPWMLLGFAISSPIGRRLAGKARPLLLGLSAFSAVGILIKVVLT</sequence>
<proteinExistence type="inferred from homology"/>
<evidence type="ECO:0000256" key="4">
    <source>
        <dbReference type="ARBA" id="ARBA00022475"/>
    </source>
</evidence>
<dbReference type="AlphaFoldDB" id="A0A3M6QS88"/>
<keyword evidence="5 8" id="KW-0812">Transmembrane</keyword>
<dbReference type="PANTHER" id="PTHR30269:SF37">
    <property type="entry name" value="MEMBRANE TRANSPORTER PROTEIN"/>
    <property type="match status" value="1"/>
</dbReference>